<keyword evidence="6" id="KW-0378">Hydrolase</keyword>
<feature type="domain" description="Acetyl-CoA hydrolase/transferase C-terminal" evidence="5">
    <location>
        <begin position="327"/>
        <end position="470"/>
    </location>
</feature>
<dbReference type="GO" id="GO:0008775">
    <property type="term" value="F:acetate CoA-transferase activity"/>
    <property type="evidence" value="ECO:0007669"/>
    <property type="project" value="InterPro"/>
</dbReference>
<dbReference type="Gene3D" id="3.30.750.70">
    <property type="entry name" value="4-hydroxybutyrate coenzyme like domains"/>
    <property type="match status" value="1"/>
</dbReference>
<organism evidence="6 8">
    <name type="scientific">Hominibacterium faecale</name>
    <dbReference type="NCBI Taxonomy" id="2839743"/>
    <lineage>
        <taxon>Bacteria</taxon>
        <taxon>Bacillati</taxon>
        <taxon>Bacillota</taxon>
        <taxon>Clostridia</taxon>
        <taxon>Peptostreptococcales</taxon>
        <taxon>Anaerovoracaceae</taxon>
        <taxon>Hominibacterium</taxon>
    </lineage>
</organism>
<feature type="binding site" evidence="3">
    <location>
        <position position="385"/>
    </location>
    <ligand>
        <name>CoA</name>
        <dbReference type="ChEBI" id="CHEBI:57287"/>
    </ligand>
</feature>
<gene>
    <name evidence="6" type="ORF">OBO34_01115</name>
    <name evidence="7" type="ORF">OBO34_14210</name>
</gene>
<evidence type="ECO:0000259" key="4">
    <source>
        <dbReference type="Pfam" id="PF02550"/>
    </source>
</evidence>
<dbReference type="GO" id="GO:0006083">
    <property type="term" value="P:acetate metabolic process"/>
    <property type="evidence" value="ECO:0007669"/>
    <property type="project" value="InterPro"/>
</dbReference>
<protein>
    <submittedName>
        <fullName evidence="6">Acetyl-CoA hydrolase/transferase family protein</fullName>
    </submittedName>
</protein>
<dbReference type="InterPro" id="IPR017821">
    <property type="entry name" value="Succinate_CoA_transferase"/>
</dbReference>
<dbReference type="Pfam" id="PF13336">
    <property type="entry name" value="AcetylCoA_hyd_C"/>
    <property type="match status" value="1"/>
</dbReference>
<dbReference type="GO" id="GO:0006084">
    <property type="term" value="P:acetyl-CoA metabolic process"/>
    <property type="evidence" value="ECO:0007669"/>
    <property type="project" value="InterPro"/>
</dbReference>
<evidence type="ECO:0000259" key="5">
    <source>
        <dbReference type="Pfam" id="PF13336"/>
    </source>
</evidence>
<dbReference type="Gene3D" id="3.40.1080.20">
    <property type="entry name" value="Acetyl-CoA hydrolase/transferase C-terminal domain"/>
    <property type="match status" value="1"/>
</dbReference>
<dbReference type="InterPro" id="IPR037171">
    <property type="entry name" value="NagB/RpiA_transferase-like"/>
</dbReference>
<feature type="binding site" evidence="3">
    <location>
        <position position="389"/>
    </location>
    <ligand>
        <name>CoA</name>
        <dbReference type="ChEBI" id="CHEBI:57287"/>
    </ligand>
</feature>
<dbReference type="EMBL" id="JAOSHN010000005">
    <property type="protein sequence ID" value="MCU7379498.1"/>
    <property type="molecule type" value="Genomic_DNA"/>
</dbReference>
<dbReference type="InterPro" id="IPR046433">
    <property type="entry name" value="ActCoA_hydro"/>
</dbReference>
<dbReference type="PANTHER" id="PTHR43609">
    <property type="entry name" value="ACETYL-COA HYDROLASE"/>
    <property type="match status" value="1"/>
</dbReference>
<evidence type="ECO:0000313" key="8">
    <source>
        <dbReference type="Proteomes" id="UP001065549"/>
    </source>
</evidence>
<dbReference type="PANTHER" id="PTHR43609:SF1">
    <property type="entry name" value="ACETYL-COA HYDROLASE"/>
    <property type="match status" value="1"/>
</dbReference>
<dbReference type="InterPro" id="IPR026888">
    <property type="entry name" value="AcetylCoA_hyd_C"/>
</dbReference>
<evidence type="ECO:0000256" key="2">
    <source>
        <dbReference type="PIRSR" id="PIRSR617821-1"/>
    </source>
</evidence>
<dbReference type="AlphaFoldDB" id="A0A9J6QM27"/>
<keyword evidence="8" id="KW-1185">Reference proteome</keyword>
<dbReference type="InterPro" id="IPR038460">
    <property type="entry name" value="AcetylCoA_hyd_C_sf"/>
</dbReference>
<feature type="binding site" evidence="3">
    <location>
        <begin position="270"/>
        <end position="274"/>
    </location>
    <ligand>
        <name>CoA</name>
        <dbReference type="ChEBI" id="CHEBI:57287"/>
    </ligand>
</feature>
<dbReference type="Gene3D" id="3.40.1080.10">
    <property type="entry name" value="Glutaconate Coenzyme A-transferase"/>
    <property type="match status" value="1"/>
</dbReference>
<name>A0A9J6QM27_9FIRM</name>
<evidence type="ECO:0000256" key="3">
    <source>
        <dbReference type="PIRSR" id="PIRSR617821-2"/>
    </source>
</evidence>
<feature type="binding site" evidence="3">
    <location>
        <position position="365"/>
    </location>
    <ligand>
        <name>CoA</name>
        <dbReference type="ChEBI" id="CHEBI:57287"/>
    </ligand>
</feature>
<comment type="similarity">
    <text evidence="1">Belongs to the acetyl-CoA hydrolase/transferase family.</text>
</comment>
<dbReference type="RefSeq" id="WP_148398502.1">
    <property type="nucleotide sequence ID" value="NZ_JAJAGH010000005.1"/>
</dbReference>
<proteinExistence type="inferred from homology"/>
<dbReference type="FunFam" id="3.40.1080.20:FF:000001">
    <property type="entry name" value="Acetyl-CoA hydrolase Ach1"/>
    <property type="match status" value="1"/>
</dbReference>
<dbReference type="Pfam" id="PF02550">
    <property type="entry name" value="AcetylCoA_hydro"/>
    <property type="match status" value="1"/>
</dbReference>
<feature type="domain" description="Acetyl-CoA hydrolase/transferase N-terminal" evidence="4">
    <location>
        <begin position="19"/>
        <end position="221"/>
    </location>
</feature>
<sequence length="505" mass="54781">MSEKKMGLAARLRDEKALALVRSAEEAAEIIKDGMTVGVSGFTPSGYPKAVPLALAERAKGGEKIKIDLYSGASVGPEIDAALTEAGVIKKRLPYHTNATIRGKINEGEVEYIDMHLSQSTQYVNYGMLNKIDVAIVEGLAITEEGHIIPTTAVGNAPAFIKNADQVIVEINLKKPMSLEGMADIVLLDNPPNRKPIGICNPADRIGMPYMECGFDKIAAVVITDMQDKTRPLGEVDDASKEISNNIIKFFDREVASGRLTNSLLPLQSGVGSVANAVLYGLCDSEYENLTCYTEVVQDSMLDLLRSGKANMASTTALSPSPAALEEFLDEVDFFRDKIILRPQEISNNPEVVRRLGVIAMNTAIEADIYGNVNSTHIMGSKMMNGIGGSGDFSRNGAITIFSTPSTAKGGKISSIVPMVSHVDHTEHEVMVLVTEQGYADLRGLSPKERAVKIIENCAHPDFKEELMSYFKRACDSSALHTPHILTEALSWHSRYLDTGSMLEE</sequence>
<evidence type="ECO:0000256" key="1">
    <source>
        <dbReference type="ARBA" id="ARBA00009632"/>
    </source>
</evidence>
<dbReference type="GO" id="GO:0003986">
    <property type="term" value="F:acetyl-CoA hydrolase activity"/>
    <property type="evidence" value="ECO:0007669"/>
    <property type="project" value="TreeGrafter"/>
</dbReference>
<evidence type="ECO:0000313" key="7">
    <source>
        <dbReference type="EMBL" id="MCU7379498.1"/>
    </source>
</evidence>
<dbReference type="NCBIfam" id="TIGR03458">
    <property type="entry name" value="YgfH_subfam"/>
    <property type="match status" value="1"/>
</dbReference>
<reference evidence="6" key="1">
    <citation type="submission" date="2022-09" db="EMBL/GenBank/DDBJ databases">
        <title>Culturomic study of gut microbiota in children with autism spectrum disorder.</title>
        <authorList>
            <person name="Efimov B.A."/>
            <person name="Chaplin A.V."/>
            <person name="Sokolova S.R."/>
            <person name="Pikina A.P."/>
            <person name="Korzhanova M."/>
            <person name="Belova V."/>
            <person name="Korostin D."/>
        </authorList>
    </citation>
    <scope>NUCLEOTIDE SEQUENCE</scope>
    <source>
        <strain evidence="6">ASD5510</strain>
    </source>
</reference>
<feature type="binding site" evidence="3">
    <location>
        <position position="409"/>
    </location>
    <ligand>
        <name>CoA</name>
        <dbReference type="ChEBI" id="CHEBI:57287"/>
    </ligand>
</feature>
<dbReference type="EMBL" id="JAOSHN010000001">
    <property type="protein sequence ID" value="MCU7376949.1"/>
    <property type="molecule type" value="Genomic_DNA"/>
</dbReference>
<dbReference type="SUPFAM" id="SSF100950">
    <property type="entry name" value="NagB/RpiA/CoA transferase-like"/>
    <property type="match status" value="2"/>
</dbReference>
<evidence type="ECO:0000313" key="6">
    <source>
        <dbReference type="EMBL" id="MCU7376949.1"/>
    </source>
</evidence>
<accession>A0A9J6QM27</accession>
<dbReference type="Proteomes" id="UP001065549">
    <property type="component" value="Unassembled WGS sequence"/>
</dbReference>
<feature type="active site" description="5-glutamyl coenzyme A thioester intermediate" evidence="2">
    <location>
        <position position="295"/>
    </location>
</feature>
<comment type="caution">
    <text evidence="6">The sequence shown here is derived from an EMBL/GenBank/DDBJ whole genome shotgun (WGS) entry which is preliminary data.</text>
</comment>
<dbReference type="InterPro" id="IPR003702">
    <property type="entry name" value="ActCoA_hydro_N"/>
</dbReference>